<evidence type="ECO:0000313" key="8">
    <source>
        <dbReference type="Proteomes" id="UP000250235"/>
    </source>
</evidence>
<sequence length="233" mass="26044">MTTVMISLAKFISIFLSGSTDQWSRIQSIFAAVAGYVLSDFLSGMVHWAIDNYGDPNHPVLGPHIEGILRHHRQPWVLAHRHFATNIYVQGAAATILFTPVNVFSDDLNLLAFTSVFGCCGFLSQQFHAWAHRPRQKLPPLVAALQDWGIILAPSHHAGHHQSPFDKKYCIVNGICDWILDKSRFFSGIEVVLFHMLGVRPVSWGEPNSTICVHDGEPLVSIFMDTKTIRQSS</sequence>
<dbReference type="OrthoDB" id="5103at2759"/>
<proteinExistence type="inferred from homology"/>
<evidence type="ECO:0000259" key="6">
    <source>
        <dbReference type="Pfam" id="PF10520"/>
    </source>
</evidence>
<dbReference type="PANTHER" id="PTHR48140:SF1">
    <property type="entry name" value="FATTY ACID DESATURASE 4, CHLOROPLASTIC-RELATED"/>
    <property type="match status" value="1"/>
</dbReference>
<dbReference type="InterPro" id="IPR052864">
    <property type="entry name" value="Chloroplast_FAD_CarF"/>
</dbReference>
<dbReference type="Proteomes" id="UP000250235">
    <property type="component" value="Unassembled WGS sequence"/>
</dbReference>
<feature type="domain" description="Lipid desaturase" evidence="6">
    <location>
        <begin position="36"/>
        <end position="204"/>
    </location>
</feature>
<dbReference type="AlphaFoldDB" id="A0A2Z7A4W2"/>
<protein>
    <submittedName>
        <fullName evidence="7">Fatty acid desaturase 4, chloroplastic</fullName>
    </submittedName>
</protein>
<comment type="similarity">
    <text evidence="2">Belongs to the fatty acid desaturase CarF family.</text>
</comment>
<evidence type="ECO:0000256" key="2">
    <source>
        <dbReference type="ARBA" id="ARBA00007620"/>
    </source>
</evidence>
<evidence type="ECO:0000256" key="3">
    <source>
        <dbReference type="ARBA" id="ARBA00022692"/>
    </source>
</evidence>
<dbReference type="GO" id="GO:0016020">
    <property type="term" value="C:membrane"/>
    <property type="evidence" value="ECO:0007669"/>
    <property type="project" value="UniProtKB-SubCell"/>
</dbReference>
<organism evidence="7 8">
    <name type="scientific">Dorcoceras hygrometricum</name>
    <dbReference type="NCBI Taxonomy" id="472368"/>
    <lineage>
        <taxon>Eukaryota</taxon>
        <taxon>Viridiplantae</taxon>
        <taxon>Streptophyta</taxon>
        <taxon>Embryophyta</taxon>
        <taxon>Tracheophyta</taxon>
        <taxon>Spermatophyta</taxon>
        <taxon>Magnoliopsida</taxon>
        <taxon>eudicotyledons</taxon>
        <taxon>Gunneridae</taxon>
        <taxon>Pentapetalae</taxon>
        <taxon>asterids</taxon>
        <taxon>lamiids</taxon>
        <taxon>Lamiales</taxon>
        <taxon>Gesneriaceae</taxon>
        <taxon>Didymocarpoideae</taxon>
        <taxon>Trichosporeae</taxon>
        <taxon>Loxocarpinae</taxon>
        <taxon>Dorcoceras</taxon>
    </lineage>
</organism>
<dbReference type="EMBL" id="KV019049">
    <property type="protein sequence ID" value="KZV16489.1"/>
    <property type="molecule type" value="Genomic_DNA"/>
</dbReference>
<keyword evidence="8" id="KW-1185">Reference proteome</keyword>
<dbReference type="GO" id="GO:0006631">
    <property type="term" value="P:fatty acid metabolic process"/>
    <property type="evidence" value="ECO:0007669"/>
    <property type="project" value="UniProtKB-UniPathway"/>
</dbReference>
<evidence type="ECO:0000313" key="7">
    <source>
        <dbReference type="EMBL" id="KZV16489.1"/>
    </source>
</evidence>
<accession>A0A2Z7A4W2</accession>
<dbReference type="PANTHER" id="PTHR48140">
    <property type="entry name" value="FATTY ACID DESATURASE 4, CHLOROPLASTIC-RELATED"/>
    <property type="match status" value="1"/>
</dbReference>
<keyword evidence="5" id="KW-0472">Membrane</keyword>
<evidence type="ECO:0000256" key="5">
    <source>
        <dbReference type="ARBA" id="ARBA00023136"/>
    </source>
</evidence>
<comment type="subcellular location">
    <subcellularLocation>
        <location evidence="1">Membrane</location>
        <topology evidence="1">Multi-pass membrane protein</topology>
    </subcellularLocation>
</comment>
<name>A0A2Z7A4W2_9LAMI</name>
<dbReference type="Pfam" id="PF10520">
    <property type="entry name" value="Lipid_desat"/>
    <property type="match status" value="1"/>
</dbReference>
<gene>
    <name evidence="7" type="ORF">F511_10101</name>
</gene>
<keyword evidence="3" id="KW-0812">Transmembrane</keyword>
<evidence type="ECO:0000256" key="1">
    <source>
        <dbReference type="ARBA" id="ARBA00004141"/>
    </source>
</evidence>
<keyword evidence="4" id="KW-1133">Transmembrane helix</keyword>
<dbReference type="UniPathway" id="UPA00199"/>
<reference evidence="7 8" key="1">
    <citation type="journal article" date="2015" name="Proc. Natl. Acad. Sci. U.S.A.">
        <title>The resurrection genome of Boea hygrometrica: A blueprint for survival of dehydration.</title>
        <authorList>
            <person name="Xiao L."/>
            <person name="Yang G."/>
            <person name="Zhang L."/>
            <person name="Yang X."/>
            <person name="Zhao S."/>
            <person name="Ji Z."/>
            <person name="Zhou Q."/>
            <person name="Hu M."/>
            <person name="Wang Y."/>
            <person name="Chen M."/>
            <person name="Xu Y."/>
            <person name="Jin H."/>
            <person name="Xiao X."/>
            <person name="Hu G."/>
            <person name="Bao F."/>
            <person name="Hu Y."/>
            <person name="Wan P."/>
            <person name="Li L."/>
            <person name="Deng X."/>
            <person name="Kuang T."/>
            <person name="Xiang C."/>
            <person name="Zhu J.K."/>
            <person name="Oliver M.J."/>
            <person name="He Y."/>
        </authorList>
    </citation>
    <scope>NUCLEOTIDE SEQUENCE [LARGE SCALE GENOMIC DNA]</scope>
    <source>
        <strain evidence="8">cv. XS01</strain>
    </source>
</reference>
<evidence type="ECO:0000256" key="4">
    <source>
        <dbReference type="ARBA" id="ARBA00022989"/>
    </source>
</evidence>
<dbReference type="InterPro" id="IPR019547">
    <property type="entry name" value="Lipid_desat"/>
</dbReference>